<sequence length="447" mass="51611">MSVQVCCRDQRKMGRVIDQIKILADNVDELRAEINALRTDYLENREDPSHVNGFKRNKNSKSDILHKMKKYAKKVTSMYSLRKGLKSGSQEPYYRCTNMDPPLSSLLNYVFRTGKKGNVWHIPTRVKHLRDQGNQTNEKPESQQFTFTKSPTTSLNMESIHCDRPLFAIDGNGHYSKIIFPRKDVTLPPNFSELSCELDLQVENPVIRSSGYEVNIFSDSYTVNNYPENMQVSLSNGNDKQSSVKSTQTKVSKLGRKYKNTNYHSKYPNDCFSKIKNAVITKKIIRNSNESTYTICEEVDDTKGYPNLDKERCKRCSCWKKRNKFDESNEQNDIEENCSVLTTVPMLKTNSIMDKSNILENLSEEEADSSPSSVSVDMEVNISNSSNKIEEFPDRRRPRTYVIRKKTQERNQENWSNHFEKSVIYVGQTSDLNLSSYSFSNHNISFN</sequence>
<dbReference type="Proteomes" id="UP001642520">
    <property type="component" value="Unassembled WGS sequence"/>
</dbReference>
<evidence type="ECO:0000313" key="4">
    <source>
        <dbReference type="Proteomes" id="UP001642520"/>
    </source>
</evidence>
<keyword evidence="1" id="KW-0175">Coiled coil</keyword>
<keyword evidence="4" id="KW-1185">Reference proteome</keyword>
<comment type="caution">
    <text evidence="3">The sequence shown here is derived from an EMBL/GenBank/DDBJ whole genome shotgun (WGS) entry which is preliminary data.</text>
</comment>
<accession>A0ABP1P182</accession>
<feature type="compositionally biased region" description="Polar residues" evidence="2">
    <location>
        <begin position="132"/>
        <end position="150"/>
    </location>
</feature>
<name>A0ABP1P182_XYLVO</name>
<dbReference type="EMBL" id="CAXAJV020001296">
    <property type="protein sequence ID" value="CAL7946932.1"/>
    <property type="molecule type" value="Genomic_DNA"/>
</dbReference>
<evidence type="ECO:0000256" key="1">
    <source>
        <dbReference type="SAM" id="Coils"/>
    </source>
</evidence>
<proteinExistence type="predicted"/>
<feature type="coiled-coil region" evidence="1">
    <location>
        <begin position="13"/>
        <end position="47"/>
    </location>
</feature>
<evidence type="ECO:0000256" key="2">
    <source>
        <dbReference type="SAM" id="MobiDB-lite"/>
    </source>
</evidence>
<evidence type="ECO:0000313" key="3">
    <source>
        <dbReference type="EMBL" id="CAL7946932.1"/>
    </source>
</evidence>
<organism evidence="3 4">
    <name type="scientific">Xylocopa violacea</name>
    <name type="common">Violet carpenter bee</name>
    <name type="synonym">Apis violacea</name>
    <dbReference type="NCBI Taxonomy" id="135666"/>
    <lineage>
        <taxon>Eukaryota</taxon>
        <taxon>Metazoa</taxon>
        <taxon>Ecdysozoa</taxon>
        <taxon>Arthropoda</taxon>
        <taxon>Hexapoda</taxon>
        <taxon>Insecta</taxon>
        <taxon>Pterygota</taxon>
        <taxon>Neoptera</taxon>
        <taxon>Endopterygota</taxon>
        <taxon>Hymenoptera</taxon>
        <taxon>Apocrita</taxon>
        <taxon>Aculeata</taxon>
        <taxon>Apoidea</taxon>
        <taxon>Anthophila</taxon>
        <taxon>Apidae</taxon>
        <taxon>Xylocopa</taxon>
        <taxon>Xylocopa</taxon>
    </lineage>
</organism>
<gene>
    <name evidence="3" type="ORF">XYLVIOL_LOCUS8061</name>
</gene>
<reference evidence="3 4" key="1">
    <citation type="submission" date="2024-08" db="EMBL/GenBank/DDBJ databases">
        <authorList>
            <person name="Will J Nash"/>
            <person name="Angela Man"/>
            <person name="Seanna McTaggart"/>
            <person name="Kendall Baker"/>
            <person name="Tom Barker"/>
            <person name="Leah Catchpole"/>
            <person name="Alex Durrant"/>
            <person name="Karim Gharbi"/>
            <person name="Naomi Irish"/>
            <person name="Gemy Kaithakottil"/>
            <person name="Debby Ku"/>
            <person name="Aaliyah Providence"/>
            <person name="Felix Shaw"/>
            <person name="David Swarbreck"/>
            <person name="Chris Watkins"/>
            <person name="Ann M. McCartney"/>
            <person name="Giulio Formenti"/>
            <person name="Alice Mouton"/>
            <person name="Noel Vella"/>
            <person name="Bjorn M von Reumont"/>
            <person name="Adriana Vella"/>
            <person name="Wilfried Haerty"/>
        </authorList>
    </citation>
    <scope>NUCLEOTIDE SEQUENCE [LARGE SCALE GENOMIC DNA]</scope>
</reference>
<protein>
    <submittedName>
        <fullName evidence="3">Uncharacterized protein</fullName>
    </submittedName>
</protein>
<feature type="region of interest" description="Disordered" evidence="2">
    <location>
        <begin position="131"/>
        <end position="150"/>
    </location>
</feature>